<evidence type="ECO:0000256" key="5">
    <source>
        <dbReference type="ARBA" id="ARBA00022824"/>
    </source>
</evidence>
<dbReference type="GO" id="GO:0015031">
    <property type="term" value="P:protein transport"/>
    <property type="evidence" value="ECO:0007669"/>
    <property type="project" value="UniProtKB-KW"/>
</dbReference>
<proteinExistence type="inferred from homology"/>
<reference evidence="13" key="2">
    <citation type="submission" date="2025-08" db="UniProtKB">
        <authorList>
            <consortium name="RefSeq"/>
        </authorList>
    </citation>
    <scope>IDENTIFICATION</scope>
    <source>
        <tissue evidence="13">Leaf</tissue>
    </source>
</reference>
<evidence type="ECO:0000313" key="12">
    <source>
        <dbReference type="Proteomes" id="UP000813463"/>
    </source>
</evidence>
<evidence type="ECO:0000256" key="2">
    <source>
        <dbReference type="ARBA" id="ARBA00010120"/>
    </source>
</evidence>
<keyword evidence="6" id="KW-0931">ER-Golgi transport</keyword>
<accession>A0A9R0KAI0</accession>
<gene>
    <name evidence="13" type="primary">LOC110803320</name>
</gene>
<dbReference type="PANTHER" id="PTHR10585">
    <property type="entry name" value="ER LUMEN PROTEIN RETAINING RECEPTOR"/>
    <property type="match status" value="1"/>
</dbReference>
<dbReference type="Pfam" id="PF00810">
    <property type="entry name" value="ER_lumen_recept"/>
    <property type="match status" value="1"/>
</dbReference>
<evidence type="ECO:0000256" key="6">
    <source>
        <dbReference type="ARBA" id="ARBA00022892"/>
    </source>
</evidence>
<keyword evidence="4 11" id="KW-0812">Transmembrane</keyword>
<evidence type="ECO:0000256" key="1">
    <source>
        <dbReference type="ARBA" id="ARBA00004477"/>
    </source>
</evidence>
<evidence type="ECO:0008006" key="14">
    <source>
        <dbReference type="Google" id="ProtNLM"/>
    </source>
</evidence>
<protein>
    <recommendedName>
        <fullName evidence="14">ER lumen protein-retaining receptor</fullName>
    </recommendedName>
</protein>
<keyword evidence="5" id="KW-0256">Endoplasmic reticulum</keyword>
<evidence type="ECO:0000256" key="7">
    <source>
        <dbReference type="ARBA" id="ARBA00022927"/>
    </source>
</evidence>
<dbReference type="GO" id="GO:0005789">
    <property type="term" value="C:endoplasmic reticulum membrane"/>
    <property type="evidence" value="ECO:0007669"/>
    <property type="project" value="UniProtKB-SubCell"/>
</dbReference>
<dbReference type="GeneID" id="110803320"/>
<comment type="similarity">
    <text evidence="2">Belongs to the ERD2 family.</text>
</comment>
<feature type="transmembrane region" description="Helical" evidence="11">
    <location>
        <begin position="196"/>
        <end position="217"/>
    </location>
</feature>
<feature type="transmembrane region" description="Helical" evidence="11">
    <location>
        <begin position="163"/>
        <end position="184"/>
    </location>
</feature>
<dbReference type="KEGG" id="soe:110803320"/>
<keyword evidence="7" id="KW-0653">Protein transport</keyword>
<sequence length="275" mass="31358">MGDKRAIPTPVKRVGRWIRSRSVREQVTMSVVAALILLVILKFSVKGQNNMFIFTQIAHSAGILVLTYKLSVTKTCSGLSLKTQELTAIYLIMRIVAYFGFLRDLHVVLDSITLICTLWVIYMVRFKLKDTYMQELDNMPLYYVLVPCAIVAVIGHPGYQLHIFTRFLFVYLMAIEAVSVLPQLRLIQNAKIVEPFTAHYVFALGVARFLSCANWIFMLIDSKGEILTQIGNGHLYLLVALLSEVVHTFILADFCYYYVKSVMEGQRMMRLPSLV</sequence>
<comment type="subcellular location">
    <subcellularLocation>
        <location evidence="1">Endoplasmic reticulum membrane</location>
        <topology evidence="1">Multi-pass membrane protein</topology>
    </subcellularLocation>
</comment>
<evidence type="ECO:0000256" key="10">
    <source>
        <dbReference type="ARBA" id="ARBA00023170"/>
    </source>
</evidence>
<feature type="transmembrane region" description="Helical" evidence="11">
    <location>
        <begin position="51"/>
        <end position="71"/>
    </location>
</feature>
<dbReference type="GO" id="GO:0006621">
    <property type="term" value="P:protein retention in ER lumen"/>
    <property type="evidence" value="ECO:0007669"/>
    <property type="project" value="InterPro"/>
</dbReference>
<name>A0A9R0KAI0_SPIOL</name>
<dbReference type="GO" id="GO:0046923">
    <property type="term" value="F:ER retention sequence binding"/>
    <property type="evidence" value="ECO:0007669"/>
    <property type="project" value="InterPro"/>
</dbReference>
<evidence type="ECO:0000256" key="8">
    <source>
        <dbReference type="ARBA" id="ARBA00022989"/>
    </source>
</evidence>
<evidence type="ECO:0000256" key="3">
    <source>
        <dbReference type="ARBA" id="ARBA00022448"/>
    </source>
</evidence>
<keyword evidence="8 11" id="KW-1133">Transmembrane helix</keyword>
<dbReference type="InterPro" id="IPR000133">
    <property type="entry name" value="ER_ret_rcpt"/>
</dbReference>
<feature type="transmembrane region" description="Helical" evidence="11">
    <location>
        <begin position="83"/>
        <end position="101"/>
    </location>
</feature>
<feature type="transmembrane region" description="Helical" evidence="11">
    <location>
        <begin position="237"/>
        <end position="259"/>
    </location>
</feature>
<keyword evidence="9 11" id="KW-0472">Membrane</keyword>
<evidence type="ECO:0000313" key="13">
    <source>
        <dbReference type="RefSeq" id="XP_021864519.1"/>
    </source>
</evidence>
<organism evidence="12 13">
    <name type="scientific">Spinacia oleracea</name>
    <name type="common">Spinach</name>
    <dbReference type="NCBI Taxonomy" id="3562"/>
    <lineage>
        <taxon>Eukaryota</taxon>
        <taxon>Viridiplantae</taxon>
        <taxon>Streptophyta</taxon>
        <taxon>Embryophyta</taxon>
        <taxon>Tracheophyta</taxon>
        <taxon>Spermatophyta</taxon>
        <taxon>Magnoliopsida</taxon>
        <taxon>eudicotyledons</taxon>
        <taxon>Gunneridae</taxon>
        <taxon>Pentapetalae</taxon>
        <taxon>Caryophyllales</taxon>
        <taxon>Chenopodiaceae</taxon>
        <taxon>Chenopodioideae</taxon>
        <taxon>Anserineae</taxon>
        <taxon>Spinacia</taxon>
    </lineage>
</organism>
<dbReference type="PRINTS" id="PR00660">
    <property type="entry name" value="ERLUMENR"/>
</dbReference>
<evidence type="ECO:0000256" key="11">
    <source>
        <dbReference type="SAM" id="Phobius"/>
    </source>
</evidence>
<keyword evidence="3" id="KW-0813">Transport</keyword>
<reference evidence="12" key="1">
    <citation type="journal article" date="2021" name="Nat. Commun.">
        <title>Genomic analyses provide insights into spinach domestication and the genetic basis of agronomic traits.</title>
        <authorList>
            <person name="Cai X."/>
            <person name="Sun X."/>
            <person name="Xu C."/>
            <person name="Sun H."/>
            <person name="Wang X."/>
            <person name="Ge C."/>
            <person name="Zhang Z."/>
            <person name="Wang Q."/>
            <person name="Fei Z."/>
            <person name="Jiao C."/>
            <person name="Wang Q."/>
        </authorList>
    </citation>
    <scope>NUCLEOTIDE SEQUENCE [LARGE SCALE GENOMIC DNA]</scope>
    <source>
        <strain evidence="12">cv. Varoflay</strain>
    </source>
</reference>
<keyword evidence="12" id="KW-1185">Reference proteome</keyword>
<dbReference type="RefSeq" id="XP_021864519.1">
    <property type="nucleotide sequence ID" value="XM_022008827.2"/>
</dbReference>
<evidence type="ECO:0000256" key="4">
    <source>
        <dbReference type="ARBA" id="ARBA00022692"/>
    </source>
</evidence>
<keyword evidence="10" id="KW-0675">Receptor</keyword>
<feature type="transmembrane region" description="Helical" evidence="11">
    <location>
        <begin position="107"/>
        <end position="128"/>
    </location>
</feature>
<evidence type="ECO:0000256" key="9">
    <source>
        <dbReference type="ARBA" id="ARBA00023136"/>
    </source>
</evidence>
<dbReference type="Proteomes" id="UP000813463">
    <property type="component" value="Chromosome 1"/>
</dbReference>
<dbReference type="OrthoDB" id="7694678at2759"/>
<dbReference type="GO" id="GO:0016192">
    <property type="term" value="P:vesicle-mediated transport"/>
    <property type="evidence" value="ECO:0007669"/>
    <property type="project" value="UniProtKB-KW"/>
</dbReference>
<dbReference type="AlphaFoldDB" id="A0A9R0KAI0"/>
<feature type="transmembrane region" description="Helical" evidence="11">
    <location>
        <begin position="140"/>
        <end position="157"/>
    </location>
</feature>
<feature type="transmembrane region" description="Helical" evidence="11">
    <location>
        <begin position="27"/>
        <end position="45"/>
    </location>
</feature>